<keyword evidence="3" id="KW-1185">Reference proteome</keyword>
<organism evidence="2 3">
    <name type="scientific">Paraburkholderia pallida</name>
    <dbReference type="NCBI Taxonomy" id="2547399"/>
    <lineage>
        <taxon>Bacteria</taxon>
        <taxon>Pseudomonadati</taxon>
        <taxon>Pseudomonadota</taxon>
        <taxon>Betaproteobacteria</taxon>
        <taxon>Burkholderiales</taxon>
        <taxon>Burkholderiaceae</taxon>
        <taxon>Paraburkholderia</taxon>
    </lineage>
</organism>
<dbReference type="InterPro" id="IPR013597">
    <property type="entry name" value="Mat_intron_G2"/>
</dbReference>
<dbReference type="OrthoDB" id="8538592at2"/>
<accession>A0A4P7CXD9</accession>
<dbReference type="KEGG" id="ppai:E1956_14885"/>
<evidence type="ECO:0000259" key="1">
    <source>
        <dbReference type="Pfam" id="PF08388"/>
    </source>
</evidence>
<reference evidence="2 3" key="1">
    <citation type="submission" date="2019-03" db="EMBL/GenBank/DDBJ databases">
        <title>Paraburkholderia sp. 7MH5, isolated from subtropical forest soil.</title>
        <authorList>
            <person name="Gao Z.-H."/>
            <person name="Qiu L.-H."/>
        </authorList>
    </citation>
    <scope>NUCLEOTIDE SEQUENCE [LARGE SCALE GENOMIC DNA]</scope>
    <source>
        <strain evidence="2 3">7MH5</strain>
    </source>
</reference>
<proteinExistence type="predicted"/>
<dbReference type="AlphaFoldDB" id="A0A4P7CXD9"/>
<dbReference type="Proteomes" id="UP000295727">
    <property type="component" value="Chromosome 1"/>
</dbReference>
<evidence type="ECO:0000313" key="2">
    <source>
        <dbReference type="EMBL" id="QBQ98663.1"/>
    </source>
</evidence>
<gene>
    <name evidence="2" type="ORF">E1956_14885</name>
</gene>
<feature type="domain" description="Group II intron maturase-specific" evidence="1">
    <location>
        <begin position="3"/>
        <end position="47"/>
    </location>
</feature>
<evidence type="ECO:0000313" key="3">
    <source>
        <dbReference type="Proteomes" id="UP000295727"/>
    </source>
</evidence>
<dbReference type="RefSeq" id="WP_134750666.1">
    <property type="nucleotide sequence ID" value="NZ_CP038148.1"/>
</dbReference>
<sequence length="72" mass="8561">MGELKRYLTVWCGYFGFCEAPSVVSRFDAWILHRLLCLCWLQWKRGWTRFGAFFARYRLDLAAQAVGWAHEV</sequence>
<name>A0A4P7CXD9_9BURK</name>
<dbReference type="EMBL" id="CP038148">
    <property type="protein sequence ID" value="QBQ98663.1"/>
    <property type="molecule type" value="Genomic_DNA"/>
</dbReference>
<dbReference type="Pfam" id="PF08388">
    <property type="entry name" value="GIIM"/>
    <property type="match status" value="1"/>
</dbReference>
<protein>
    <recommendedName>
        <fullName evidence="1">Group II intron maturase-specific domain-containing protein</fullName>
    </recommendedName>
</protein>